<feature type="region of interest" description="Disordered" evidence="2">
    <location>
        <begin position="261"/>
        <end position="290"/>
    </location>
</feature>
<dbReference type="RefSeq" id="XP_034080496.1">
    <property type="nucleotide sequence ID" value="XM_034224605.1"/>
</dbReference>
<sequence>MDRSETMCRYCGVSYLIFHEFHQLNSRVAQLEEELREQREKAQREALELGRLEWERACHLEVQRHVEEKVKTTREELEQIHRDAERAMREEFEQKKENMKGEYQKINKEKERIAVRDVESERKKREELERKSEEREKVLSDALQKANKNVEELRKSFQQLEERRAAAAASTKEEAEQLLGKEKQEKENLGGVCVRQRQALRSTLSALRASGSELTDVRGFLSQLTGAWQAFRSQILQHSTQAFSVLTGELKHSSVELQKMREEEERLTQQLMEQRRQSEEQLSREKHSESLHRDKLLRLKEELEDKHEMWLSCQQRYDTMQEQLSSWQQREAQMSRKYRAAEEEVMRQRETLEKTQEETRELRRDREMLIKSHSTALTKMEEDCRQQIKSGLAAALEDQKTQNALHLNEQMKEFLRDAQLELTVEREKNQLLLLQHQWENTQLHQKLEEREQELQELQDELKEERKSREEEKLQEMQHSQQQEALQLSRAEAELQLLTERNAELQEEVALLQETVSRECEERGGLTAALSEAQEELLGLRSPASHQHSPRSHLTGRLSPPGCRQSQTRVAPNRSLNSPNTLRPPPAVTDKETGRGTDRGGAERSFPCWKSGGEKRREGTLPRLKPAAQ</sequence>
<evidence type="ECO:0000313" key="4">
    <source>
        <dbReference type="RefSeq" id="XP_034080496.1"/>
    </source>
</evidence>
<reference evidence="4" key="1">
    <citation type="submission" date="2025-08" db="UniProtKB">
        <authorList>
            <consortium name="RefSeq"/>
        </authorList>
    </citation>
    <scope>IDENTIFICATION</scope>
</reference>
<feature type="compositionally biased region" description="Basic and acidic residues" evidence="2">
    <location>
        <begin position="456"/>
        <end position="475"/>
    </location>
</feature>
<evidence type="ECO:0000256" key="2">
    <source>
        <dbReference type="SAM" id="MobiDB-lite"/>
    </source>
</evidence>
<gene>
    <name evidence="4" type="primary">lekr1</name>
</gene>
<dbReference type="PANTHER" id="PTHR34251">
    <property type="entry name" value="LEUCINE-, GLUTAMATE- AND LYSINE-RICH PROTEIN 1"/>
    <property type="match status" value="1"/>
</dbReference>
<dbReference type="Proteomes" id="UP000515161">
    <property type="component" value="Unplaced"/>
</dbReference>
<feature type="compositionally biased region" description="Polar residues" evidence="2">
    <location>
        <begin position="563"/>
        <end position="580"/>
    </location>
</feature>
<feature type="region of interest" description="Disordered" evidence="2">
    <location>
        <begin position="456"/>
        <end position="476"/>
    </location>
</feature>
<name>A0A6P8UUE7_GYMAC</name>
<dbReference type="AlphaFoldDB" id="A0A6P8UUE7"/>
<proteinExistence type="predicted"/>
<keyword evidence="1" id="KW-0175">Coiled coil</keyword>
<feature type="compositionally biased region" description="Basic and acidic residues" evidence="2">
    <location>
        <begin position="588"/>
        <end position="601"/>
    </location>
</feature>
<feature type="coiled-coil region" evidence="1">
    <location>
        <begin position="21"/>
        <end position="188"/>
    </location>
</feature>
<dbReference type="PANTHER" id="PTHR34251:SF1">
    <property type="entry name" value="LEUCINE, GLUTAMATE AND LYSINE RICH 1"/>
    <property type="match status" value="1"/>
</dbReference>
<dbReference type="InterPro" id="IPR038799">
    <property type="entry name" value="LEKR1"/>
</dbReference>
<keyword evidence="3" id="KW-1185">Reference proteome</keyword>
<organism evidence="3 4">
    <name type="scientific">Gymnodraco acuticeps</name>
    <name type="common">Antarctic dragonfish</name>
    <dbReference type="NCBI Taxonomy" id="8218"/>
    <lineage>
        <taxon>Eukaryota</taxon>
        <taxon>Metazoa</taxon>
        <taxon>Chordata</taxon>
        <taxon>Craniata</taxon>
        <taxon>Vertebrata</taxon>
        <taxon>Euteleostomi</taxon>
        <taxon>Actinopterygii</taxon>
        <taxon>Neopterygii</taxon>
        <taxon>Teleostei</taxon>
        <taxon>Neoteleostei</taxon>
        <taxon>Acanthomorphata</taxon>
        <taxon>Eupercaria</taxon>
        <taxon>Perciformes</taxon>
        <taxon>Notothenioidei</taxon>
        <taxon>Bathydraconidae</taxon>
        <taxon>Gymnodraco</taxon>
    </lineage>
</organism>
<feature type="coiled-coil region" evidence="1">
    <location>
        <begin position="317"/>
        <end position="372"/>
    </location>
</feature>
<feature type="region of interest" description="Disordered" evidence="2">
    <location>
        <begin position="540"/>
        <end position="628"/>
    </location>
</feature>
<protein>
    <submittedName>
        <fullName evidence="4">Leucine-, glutamate- and lysine-rich protein 1 isoform X2</fullName>
    </submittedName>
</protein>
<evidence type="ECO:0000313" key="3">
    <source>
        <dbReference type="Proteomes" id="UP000515161"/>
    </source>
</evidence>
<dbReference type="CTD" id="389170"/>
<accession>A0A6P8UUE7</accession>
<dbReference type="GeneID" id="117551660"/>
<evidence type="ECO:0000256" key="1">
    <source>
        <dbReference type="SAM" id="Coils"/>
    </source>
</evidence>